<feature type="region of interest" description="Disordered" evidence="1">
    <location>
        <begin position="240"/>
        <end position="261"/>
    </location>
</feature>
<feature type="compositionally biased region" description="Polar residues" evidence="1">
    <location>
        <begin position="615"/>
        <end position="634"/>
    </location>
</feature>
<feature type="compositionally biased region" description="Low complexity" evidence="1">
    <location>
        <begin position="240"/>
        <end position="253"/>
    </location>
</feature>
<feature type="compositionally biased region" description="Polar residues" evidence="1">
    <location>
        <begin position="680"/>
        <end position="691"/>
    </location>
</feature>
<dbReference type="HOGENOM" id="CLU_312205_0_0_1"/>
<gene>
    <name evidence="2" type="primary">TBLA0B09280</name>
    <name evidence="2" type="ORF">TBLA_0B09280</name>
</gene>
<feature type="compositionally biased region" description="Polar residues" evidence="1">
    <location>
        <begin position="397"/>
        <end position="406"/>
    </location>
</feature>
<dbReference type="Proteomes" id="UP000002866">
    <property type="component" value="Chromosome 2"/>
</dbReference>
<feature type="compositionally biased region" description="Low complexity" evidence="1">
    <location>
        <begin position="46"/>
        <end position="92"/>
    </location>
</feature>
<feature type="compositionally biased region" description="Low complexity" evidence="1">
    <location>
        <begin position="508"/>
        <end position="522"/>
    </location>
</feature>
<feature type="compositionally biased region" description="Polar residues" evidence="1">
    <location>
        <begin position="699"/>
        <end position="722"/>
    </location>
</feature>
<feature type="compositionally biased region" description="Low complexity" evidence="1">
    <location>
        <begin position="426"/>
        <end position="446"/>
    </location>
</feature>
<dbReference type="InParanoid" id="I2H043"/>
<dbReference type="GeneID" id="14494374"/>
<feature type="region of interest" description="Disordered" evidence="1">
    <location>
        <begin position="129"/>
        <end position="168"/>
    </location>
</feature>
<feature type="compositionally biased region" description="Basic and acidic residues" evidence="1">
    <location>
        <begin position="488"/>
        <end position="507"/>
    </location>
</feature>
<dbReference type="OMA" id="MQNQGMM"/>
<accession>I2H043</accession>
<dbReference type="OrthoDB" id="3993678at2759"/>
<feature type="region of interest" description="Disordered" evidence="1">
    <location>
        <begin position="594"/>
        <end position="638"/>
    </location>
</feature>
<proteinExistence type="predicted"/>
<dbReference type="EMBL" id="HE806317">
    <property type="protein sequence ID" value="CCH59745.1"/>
    <property type="molecule type" value="Genomic_DNA"/>
</dbReference>
<dbReference type="AlphaFoldDB" id="I2H043"/>
<protein>
    <submittedName>
        <fullName evidence="2">Uncharacterized protein</fullName>
    </submittedName>
</protein>
<reference evidence="2 3" key="1">
    <citation type="journal article" date="2011" name="Proc. Natl. Acad. Sci. U.S.A.">
        <title>Evolutionary erosion of yeast sex chromosomes by mating-type switching accidents.</title>
        <authorList>
            <person name="Gordon J.L."/>
            <person name="Armisen D."/>
            <person name="Proux-Wera E."/>
            <person name="Oheigeartaigh S.S."/>
            <person name="Byrne K.P."/>
            <person name="Wolfe K.H."/>
        </authorList>
    </citation>
    <scope>NUCLEOTIDE SEQUENCE [LARGE SCALE GENOMIC DNA]</scope>
    <source>
        <strain evidence="3">ATCC 34711 / CBS 6284 / DSM 70876 / NBRC 10599 / NRRL Y-10934 / UCD 77-7</strain>
    </source>
</reference>
<feature type="compositionally biased region" description="Low complexity" evidence="1">
    <location>
        <begin position="135"/>
        <end position="148"/>
    </location>
</feature>
<dbReference type="KEGG" id="tbl:TBLA_0B09280"/>
<feature type="compositionally biased region" description="Low complexity" evidence="1">
    <location>
        <begin position="105"/>
        <end position="117"/>
    </location>
</feature>
<sequence>MISNNGGPMSAMQQRRNQLLNNDIGDIDVTQEPMINEFNDNNTNGRSPQSYRQQMPQQQQQFMQQQYMQQLQYMNQQQMNQPQRQQQMNYNSRKASPPKLEPQENRSNSLTSNSFSNFLKGKNNLHLNFGKKNHSGSSGSNQFSFLSSVTGSGGGGAGGDDGGKDDDEVIMDDNDIYTFGDIPGMRHRKDILGTSTDSTPIIPTILTKKDPNDTSHMSNTEYRKFLTNQRKMNYNNFSKQLQNNNKNNNSNNNMPPRAMSLQTNPQGQINGMNPFQQNMMMQQQQRGMYASNTVPNSSMTSPTHPTFNDPNMNMNGNDIRTMSLQNGNRPIFNNNGAMNSRNSFQNNMNMNNPRTTSIQNVPRPNMNNMPNNQTPNGNGPRTMSLQNSQRPKPMQMMVQSGSTNNIPTISHLQQERDANNYTPDSSQSNNLRNGMNNNNNNSLLSRSDLDHLNNIQPNSAPSSTSSLGIKSNSTHMHNNSDTTNNIEDISHSHENSILHNINNDDSKSNNSSSLNTDNSMLSNEKGKLNVLKLSEPQQQEEIKEKELLLAKREKEILEKEKLMQQKELEVQKDIIKQQRELLEKQMEINNQNMKNMELNQQASRDLSPREPTRPSIRSSMVSYVSDTSDSSQPKKSGMYMLENSTDLNAFSTAQEFQPTTQNGTGRKQSQDVSHPPDISSLASQSTFGTVRNQEEDLTNTRTISAQRNSISSTNSRTPSTDSIVKLSDRSFSQSKEDFKSTSSPLGNKPVSTKFADNLRIAKVPSRKREDENADDDDGAFQYKLSNLKDESNAQSPKKDIQKRLSACEKAQGRRRSELLLAENTIHEEKEEAIKAQNIEIGVNHSEDDFSFDNTLQKTYIPSFANDGNISPISSFKTITISAEQFHILEENKTLMNEIKLLSTELAESVRRETYMEEKFEMLSSTKGFKITDVKSEFSIVDFENELKKKSSKIVELIQQLNTERMKRFVAEEQVLLQENGCKPASITLVNEINRLKREIQAKDEAIRQLTSNKQ</sequence>
<feature type="compositionally biased region" description="Gly residues" evidence="1">
    <location>
        <begin position="151"/>
        <end position="160"/>
    </location>
</feature>
<feature type="region of interest" description="Disordered" evidence="1">
    <location>
        <begin position="657"/>
        <end position="751"/>
    </location>
</feature>
<keyword evidence="3" id="KW-1185">Reference proteome</keyword>
<organism evidence="2 3">
    <name type="scientific">Henningerozyma blattae (strain ATCC 34711 / CBS 6284 / DSM 70876 / NBRC 10599 / NRRL Y-10934 / UCD 77-7)</name>
    <name type="common">Yeast</name>
    <name type="synonym">Tetrapisispora blattae</name>
    <dbReference type="NCBI Taxonomy" id="1071380"/>
    <lineage>
        <taxon>Eukaryota</taxon>
        <taxon>Fungi</taxon>
        <taxon>Dikarya</taxon>
        <taxon>Ascomycota</taxon>
        <taxon>Saccharomycotina</taxon>
        <taxon>Saccharomycetes</taxon>
        <taxon>Saccharomycetales</taxon>
        <taxon>Saccharomycetaceae</taxon>
        <taxon>Henningerozyma</taxon>
    </lineage>
</organism>
<feature type="region of interest" description="Disordered" evidence="1">
    <location>
        <begin position="36"/>
        <end position="117"/>
    </location>
</feature>
<name>I2H043_HENB6</name>
<dbReference type="RefSeq" id="XP_004179264.1">
    <property type="nucleotide sequence ID" value="XM_004179216.1"/>
</dbReference>
<feature type="region of interest" description="Disordered" evidence="1">
    <location>
        <begin position="418"/>
        <end position="522"/>
    </location>
</feature>
<evidence type="ECO:0000256" key="1">
    <source>
        <dbReference type="SAM" id="MobiDB-lite"/>
    </source>
</evidence>
<feature type="compositionally biased region" description="Polar residues" evidence="1">
    <location>
        <begin position="594"/>
        <end position="604"/>
    </location>
</feature>
<dbReference type="FunCoup" id="I2H043">
    <property type="interactions" value="92"/>
</dbReference>
<evidence type="ECO:0000313" key="2">
    <source>
        <dbReference type="EMBL" id="CCH59745.1"/>
    </source>
</evidence>
<feature type="region of interest" description="Disordered" evidence="1">
    <location>
        <begin position="360"/>
        <end position="406"/>
    </location>
</feature>
<feature type="compositionally biased region" description="Low complexity" evidence="1">
    <location>
        <begin position="360"/>
        <end position="382"/>
    </location>
</feature>
<feature type="compositionally biased region" description="Polar residues" evidence="1">
    <location>
        <begin position="455"/>
        <end position="487"/>
    </location>
</feature>
<feature type="compositionally biased region" description="Polar residues" evidence="1">
    <location>
        <begin position="657"/>
        <end position="672"/>
    </location>
</feature>
<dbReference type="eggNOG" id="ENOG502S6M4">
    <property type="taxonomic scope" value="Eukaryota"/>
</dbReference>
<evidence type="ECO:0000313" key="3">
    <source>
        <dbReference type="Proteomes" id="UP000002866"/>
    </source>
</evidence>